<keyword evidence="4" id="KW-1185">Reference proteome</keyword>
<dbReference type="InterPro" id="IPR029526">
    <property type="entry name" value="PGBD"/>
</dbReference>
<reference evidence="3 4" key="1">
    <citation type="journal article" date="2021" name="Elife">
        <title>Chloroplast acquisition without the gene transfer in kleptoplastic sea slugs, Plakobranchus ocellatus.</title>
        <authorList>
            <person name="Maeda T."/>
            <person name="Takahashi S."/>
            <person name="Yoshida T."/>
            <person name="Shimamura S."/>
            <person name="Takaki Y."/>
            <person name="Nagai Y."/>
            <person name="Toyoda A."/>
            <person name="Suzuki Y."/>
            <person name="Arimoto A."/>
            <person name="Ishii H."/>
            <person name="Satoh N."/>
            <person name="Nishiyama T."/>
            <person name="Hasebe M."/>
            <person name="Maruyama T."/>
            <person name="Minagawa J."/>
            <person name="Obokata J."/>
            <person name="Shigenobu S."/>
        </authorList>
    </citation>
    <scope>NUCLEOTIDE SEQUENCE [LARGE SCALE GENOMIC DNA]</scope>
</reference>
<feature type="domain" description="PiggyBac transposable element-derived protein" evidence="2">
    <location>
        <begin position="12"/>
        <end position="58"/>
    </location>
</feature>
<dbReference type="Proteomes" id="UP000735302">
    <property type="component" value="Unassembled WGS sequence"/>
</dbReference>
<organism evidence="3 4">
    <name type="scientific">Plakobranchus ocellatus</name>
    <dbReference type="NCBI Taxonomy" id="259542"/>
    <lineage>
        <taxon>Eukaryota</taxon>
        <taxon>Metazoa</taxon>
        <taxon>Spiralia</taxon>
        <taxon>Lophotrochozoa</taxon>
        <taxon>Mollusca</taxon>
        <taxon>Gastropoda</taxon>
        <taxon>Heterobranchia</taxon>
        <taxon>Euthyneura</taxon>
        <taxon>Panpulmonata</taxon>
        <taxon>Sacoglossa</taxon>
        <taxon>Placobranchoidea</taxon>
        <taxon>Plakobranchidae</taxon>
        <taxon>Plakobranchus</taxon>
    </lineage>
</organism>
<evidence type="ECO:0000256" key="1">
    <source>
        <dbReference type="SAM" id="Phobius"/>
    </source>
</evidence>
<dbReference type="Pfam" id="PF13843">
    <property type="entry name" value="DDE_Tnp_1_7"/>
    <property type="match status" value="1"/>
</dbReference>
<feature type="transmembrane region" description="Helical" evidence="1">
    <location>
        <begin position="41"/>
        <end position="61"/>
    </location>
</feature>
<dbReference type="PANTHER" id="PTHR46599:SF2">
    <property type="entry name" value="PIGGYBAC TRANSPOSABLE ELEMENT-DERIVED PROTEIN 4-LIKE"/>
    <property type="match status" value="1"/>
</dbReference>
<dbReference type="AlphaFoldDB" id="A0AAV4C017"/>
<protein>
    <submittedName>
        <fullName evidence="3">PiggyBac transposable element-derived protein 4-like</fullName>
    </submittedName>
</protein>
<keyword evidence="1" id="KW-0472">Membrane</keyword>
<comment type="caution">
    <text evidence="3">The sequence shown here is derived from an EMBL/GenBank/DDBJ whole genome shotgun (WGS) entry which is preliminary data.</text>
</comment>
<gene>
    <name evidence="3" type="ORF">PoB_005127300</name>
</gene>
<keyword evidence="1" id="KW-0812">Transmembrane</keyword>
<dbReference type="PANTHER" id="PTHR46599">
    <property type="entry name" value="PIGGYBAC TRANSPOSABLE ELEMENT-DERIVED PROTEIN 4"/>
    <property type="match status" value="1"/>
</dbReference>
<dbReference type="EMBL" id="BLXT01005626">
    <property type="protein sequence ID" value="GFO24768.1"/>
    <property type="molecule type" value="Genomic_DNA"/>
</dbReference>
<evidence type="ECO:0000259" key="2">
    <source>
        <dbReference type="Pfam" id="PF13843"/>
    </source>
</evidence>
<proteinExistence type="predicted"/>
<evidence type="ECO:0000313" key="4">
    <source>
        <dbReference type="Proteomes" id="UP000735302"/>
    </source>
</evidence>
<name>A0AAV4C017_9GAST</name>
<evidence type="ECO:0000313" key="3">
    <source>
        <dbReference type="EMBL" id="GFO24768.1"/>
    </source>
</evidence>
<accession>A0AAV4C017</accession>
<sequence length="215" mass="24911">MAECKLKTTEGIVACNKYMGGVDRHDHLRADYTIQRPGHRWWRYFVWFLIDVSLVNSYILFKMCRKSANSHQQFRLTVAKQFVGGYSMCSHRARQKEITELDRTLAQHHTHTVFPGRPRACKFCSKRKLKTRAGRAKETQDGCAECQIYLHKDCFWQYHEDVCCSSTKNKLCLDASTQTEGSNSEASFATSFSRQPIISMPARLCRSPHKLKFCI</sequence>
<keyword evidence="1" id="KW-1133">Transmembrane helix</keyword>